<comment type="subcellular location">
    <subcellularLocation>
        <location evidence="1">Golgi apparatus</location>
        <location evidence="1">Golgi stack membrane</location>
        <topology evidence="1">Single-pass type II membrane protein</topology>
    </subcellularLocation>
</comment>
<comment type="caution">
    <text evidence="15">The sequence shown here is derived from an EMBL/GenBank/DDBJ whole genome shotgun (WGS) entry which is preliminary data.</text>
</comment>
<sequence length="347" mass="38788">MVEAEKLERHAIEARSTYTSSKNPQCAALFHDQTCRPIKDIPSCVNGTFPGRFFTLSKQSALAFQQSPWFQSSNFNDTLFSSLPQYDFLGGTFNFSNPVNSCAVVSSSASLLNTKQGAHIDQHDVVLRFNNAVTKGFEQDVGSKTTLRITNGIYEGFREGSEAVIARWCSKAPCDGALHKLWRLSAKKVHGFHPAYHEYVSSLYFRQRQHLPTAGFAGVLLLLHVCANVKLFGFDLNIEDEATSSNSGHNLKEWYYAKRPLLNKRGLPKRPRIHGKKINMKDQMWEVGSWSYACQTPDADVKGHTHTCGNTSMLRMQSSPLSLPSEKEDAGEVRLGMHAKGRAKENL</sequence>
<dbReference type="GO" id="GO:0003835">
    <property type="term" value="F:beta-galactoside alpha-2,6-sialyltransferase activity"/>
    <property type="evidence" value="ECO:0007669"/>
    <property type="project" value="UniProtKB-EC"/>
</dbReference>
<evidence type="ECO:0000256" key="1">
    <source>
        <dbReference type="ARBA" id="ARBA00004447"/>
    </source>
</evidence>
<dbReference type="Proteomes" id="UP001190700">
    <property type="component" value="Unassembled WGS sequence"/>
</dbReference>
<evidence type="ECO:0000313" key="16">
    <source>
        <dbReference type="Proteomes" id="UP001190700"/>
    </source>
</evidence>
<feature type="region of interest" description="Disordered" evidence="14">
    <location>
        <begin position="317"/>
        <end position="347"/>
    </location>
</feature>
<evidence type="ECO:0000256" key="13">
    <source>
        <dbReference type="ARBA" id="ARBA00034329"/>
    </source>
</evidence>
<name>A0AAE0CA16_9CHLO</name>
<gene>
    <name evidence="15" type="ORF">CYMTET_39446</name>
</gene>
<dbReference type="InterPro" id="IPR001675">
    <property type="entry name" value="Glyco_trans_29"/>
</dbReference>
<evidence type="ECO:0000256" key="3">
    <source>
        <dbReference type="ARBA" id="ARBA00022676"/>
    </source>
</evidence>
<keyword evidence="11" id="KW-0325">Glycoprotein</keyword>
<evidence type="ECO:0000256" key="5">
    <source>
        <dbReference type="ARBA" id="ARBA00022692"/>
    </source>
</evidence>
<protein>
    <recommendedName>
        <fullName evidence="13">beta-galactoside alpha-(2,6)-sialyltransferase</fullName>
        <ecNumber evidence="13">2.4.3.1</ecNumber>
    </recommendedName>
</protein>
<evidence type="ECO:0000313" key="15">
    <source>
        <dbReference type="EMBL" id="KAK3251206.1"/>
    </source>
</evidence>
<accession>A0AAE0CA16</accession>
<proteinExistence type="inferred from homology"/>
<dbReference type="Gene3D" id="3.90.1480.20">
    <property type="entry name" value="Glycosyl transferase family 29"/>
    <property type="match status" value="1"/>
</dbReference>
<evidence type="ECO:0000256" key="10">
    <source>
        <dbReference type="ARBA" id="ARBA00023157"/>
    </source>
</evidence>
<evidence type="ECO:0000256" key="6">
    <source>
        <dbReference type="ARBA" id="ARBA00022968"/>
    </source>
</evidence>
<reference evidence="15 16" key="1">
    <citation type="journal article" date="2015" name="Genome Biol. Evol.">
        <title>Comparative Genomics of a Bacterivorous Green Alga Reveals Evolutionary Causalities and Consequences of Phago-Mixotrophic Mode of Nutrition.</title>
        <authorList>
            <person name="Burns J.A."/>
            <person name="Paasch A."/>
            <person name="Narechania A."/>
            <person name="Kim E."/>
        </authorList>
    </citation>
    <scope>NUCLEOTIDE SEQUENCE [LARGE SCALE GENOMIC DNA]</scope>
    <source>
        <strain evidence="15 16">PLY_AMNH</strain>
    </source>
</reference>
<evidence type="ECO:0000256" key="11">
    <source>
        <dbReference type="ARBA" id="ARBA00023180"/>
    </source>
</evidence>
<evidence type="ECO:0000256" key="9">
    <source>
        <dbReference type="ARBA" id="ARBA00023136"/>
    </source>
</evidence>
<evidence type="ECO:0000256" key="7">
    <source>
        <dbReference type="ARBA" id="ARBA00022989"/>
    </source>
</evidence>
<evidence type="ECO:0000256" key="4">
    <source>
        <dbReference type="ARBA" id="ARBA00022679"/>
    </source>
</evidence>
<keyword evidence="3" id="KW-0328">Glycosyltransferase</keyword>
<keyword evidence="16" id="KW-1185">Reference proteome</keyword>
<dbReference type="AlphaFoldDB" id="A0AAE0CA16"/>
<keyword evidence="8" id="KW-0333">Golgi apparatus</keyword>
<dbReference type="EC" id="2.4.3.1" evidence="13"/>
<comment type="similarity">
    <text evidence="2">Belongs to the glycosyltransferase 29 family.</text>
</comment>
<keyword evidence="5" id="KW-0812">Transmembrane</keyword>
<keyword evidence="4" id="KW-0808">Transferase</keyword>
<organism evidence="15 16">
    <name type="scientific">Cymbomonas tetramitiformis</name>
    <dbReference type="NCBI Taxonomy" id="36881"/>
    <lineage>
        <taxon>Eukaryota</taxon>
        <taxon>Viridiplantae</taxon>
        <taxon>Chlorophyta</taxon>
        <taxon>Pyramimonadophyceae</taxon>
        <taxon>Pyramimonadales</taxon>
        <taxon>Pyramimonadaceae</taxon>
        <taxon>Cymbomonas</taxon>
    </lineage>
</organism>
<dbReference type="EMBL" id="LGRX02026190">
    <property type="protein sequence ID" value="KAK3251206.1"/>
    <property type="molecule type" value="Genomic_DNA"/>
</dbReference>
<dbReference type="InterPro" id="IPR038578">
    <property type="entry name" value="GT29-like_sf"/>
</dbReference>
<evidence type="ECO:0000256" key="14">
    <source>
        <dbReference type="SAM" id="MobiDB-lite"/>
    </source>
</evidence>
<evidence type="ECO:0000256" key="2">
    <source>
        <dbReference type="ARBA" id="ARBA00006003"/>
    </source>
</evidence>
<keyword evidence="6" id="KW-0735">Signal-anchor</keyword>
<dbReference type="Pfam" id="PF00777">
    <property type="entry name" value="Glyco_transf_29"/>
    <property type="match status" value="1"/>
</dbReference>
<comment type="catalytic activity">
    <reaction evidence="12">
        <text>a beta-D-galactoside + CMP-N-acetyl-beta-neuraminate = an N-acetyl-alpha-neuraminyl-(2-&gt;6)-beta-D-galactosyl derivative + CMP + H(+)</text>
        <dbReference type="Rhea" id="RHEA:52104"/>
        <dbReference type="ChEBI" id="CHEBI:15378"/>
        <dbReference type="ChEBI" id="CHEBI:28034"/>
        <dbReference type="ChEBI" id="CHEBI:57812"/>
        <dbReference type="ChEBI" id="CHEBI:60377"/>
        <dbReference type="ChEBI" id="CHEBI:136398"/>
        <dbReference type="EC" id="2.4.3.1"/>
    </reaction>
</comment>
<evidence type="ECO:0000256" key="12">
    <source>
        <dbReference type="ARBA" id="ARBA00034249"/>
    </source>
</evidence>
<keyword evidence="7" id="KW-1133">Transmembrane helix</keyword>
<keyword evidence="10" id="KW-1015">Disulfide bond</keyword>
<keyword evidence="9" id="KW-0472">Membrane</keyword>
<evidence type="ECO:0000256" key="8">
    <source>
        <dbReference type="ARBA" id="ARBA00023034"/>
    </source>
</evidence>
<dbReference type="PANTHER" id="PTHR46059">
    <property type="entry name" value="BETA-GALACTOSIDE ALPHA-2,6-SIALYLTRANSFERASE"/>
    <property type="match status" value="1"/>
</dbReference>
<dbReference type="PANTHER" id="PTHR46059:SF1">
    <property type="entry name" value="BETA-GALACTOSIDE ALPHA-2,6-SIALYLTRANSFERASE"/>
    <property type="match status" value="1"/>
</dbReference>
<dbReference type="GO" id="GO:0032580">
    <property type="term" value="C:Golgi cisterna membrane"/>
    <property type="evidence" value="ECO:0007669"/>
    <property type="project" value="UniProtKB-SubCell"/>
</dbReference>